<feature type="compositionally biased region" description="Low complexity" evidence="1">
    <location>
        <begin position="59"/>
        <end position="72"/>
    </location>
</feature>
<dbReference type="EMBL" id="JABMIG020000020">
    <property type="protein sequence ID" value="KAL3802365.1"/>
    <property type="molecule type" value="Genomic_DNA"/>
</dbReference>
<evidence type="ECO:0000256" key="1">
    <source>
        <dbReference type="SAM" id="MobiDB-lite"/>
    </source>
</evidence>
<proteinExistence type="predicted"/>
<evidence type="ECO:0000313" key="2">
    <source>
        <dbReference type="EMBL" id="KAL3802365.1"/>
    </source>
</evidence>
<evidence type="ECO:0000313" key="3">
    <source>
        <dbReference type="Proteomes" id="UP001516023"/>
    </source>
</evidence>
<name>A0ABD3QWB7_9STRA</name>
<feature type="region of interest" description="Disordered" evidence="1">
    <location>
        <begin position="51"/>
        <end position="72"/>
    </location>
</feature>
<dbReference type="AlphaFoldDB" id="A0ABD3QWB7"/>
<dbReference type="Proteomes" id="UP001516023">
    <property type="component" value="Unassembled WGS sequence"/>
</dbReference>
<protein>
    <submittedName>
        <fullName evidence="2">Uncharacterized protein</fullName>
    </submittedName>
</protein>
<reference evidence="2 3" key="1">
    <citation type="journal article" date="2020" name="G3 (Bethesda)">
        <title>Improved Reference Genome for Cyclotella cryptica CCMP332, a Model for Cell Wall Morphogenesis, Salinity Adaptation, and Lipid Production in Diatoms (Bacillariophyta).</title>
        <authorList>
            <person name="Roberts W.R."/>
            <person name="Downey K.M."/>
            <person name="Ruck E.C."/>
            <person name="Traller J.C."/>
            <person name="Alverson A.J."/>
        </authorList>
    </citation>
    <scope>NUCLEOTIDE SEQUENCE [LARGE SCALE GENOMIC DNA]</scope>
    <source>
        <strain evidence="2 3">CCMP332</strain>
    </source>
</reference>
<accession>A0ABD3QWB7</accession>
<keyword evidence="3" id="KW-1185">Reference proteome</keyword>
<organism evidence="2 3">
    <name type="scientific">Cyclotella cryptica</name>
    <dbReference type="NCBI Taxonomy" id="29204"/>
    <lineage>
        <taxon>Eukaryota</taxon>
        <taxon>Sar</taxon>
        <taxon>Stramenopiles</taxon>
        <taxon>Ochrophyta</taxon>
        <taxon>Bacillariophyta</taxon>
        <taxon>Coscinodiscophyceae</taxon>
        <taxon>Thalassiosirophycidae</taxon>
        <taxon>Stephanodiscales</taxon>
        <taxon>Stephanodiscaceae</taxon>
        <taxon>Cyclotella</taxon>
    </lineage>
</organism>
<comment type="caution">
    <text evidence="2">The sequence shown here is derived from an EMBL/GenBank/DDBJ whole genome shotgun (WGS) entry which is preliminary data.</text>
</comment>
<gene>
    <name evidence="2" type="ORF">HJC23_007190</name>
</gene>
<feature type="region of interest" description="Disordered" evidence="1">
    <location>
        <begin position="95"/>
        <end position="116"/>
    </location>
</feature>
<sequence length="116" mass="12373">MDTHADCPIARTCFESGHLVSRNFRVIGFASLVILPRIVASVSAIMTKSSGYNSQGNHYNTPGGTNSSSGSSYHYSNSNGSYYYSNDNGSTYYNSGKGSATYTSSSGQSRSYSTSK</sequence>